<evidence type="ECO:0000256" key="1">
    <source>
        <dbReference type="SAM" id="SignalP"/>
    </source>
</evidence>
<feature type="chain" id="PRO_5029806950" evidence="1">
    <location>
        <begin position="34"/>
        <end position="353"/>
    </location>
</feature>
<dbReference type="RefSeq" id="WP_163282933.1">
    <property type="nucleotide sequence ID" value="NZ_JAAGVY010000002.1"/>
</dbReference>
<dbReference type="NCBIfam" id="TIGR03519">
    <property type="entry name" value="T9SS_PorP_fam"/>
    <property type="match status" value="1"/>
</dbReference>
<dbReference type="InterPro" id="IPR019861">
    <property type="entry name" value="PorP/SprF_Bacteroidetes"/>
</dbReference>
<evidence type="ECO:0000313" key="2">
    <source>
        <dbReference type="EMBL" id="NEN22208.1"/>
    </source>
</evidence>
<keyword evidence="1" id="KW-0732">Signal</keyword>
<organism evidence="2 3">
    <name type="scientific">Cryomorpha ignava</name>
    <dbReference type="NCBI Taxonomy" id="101383"/>
    <lineage>
        <taxon>Bacteria</taxon>
        <taxon>Pseudomonadati</taxon>
        <taxon>Bacteroidota</taxon>
        <taxon>Flavobacteriia</taxon>
        <taxon>Flavobacteriales</taxon>
        <taxon>Cryomorphaceae</taxon>
        <taxon>Cryomorpha</taxon>
    </lineage>
</organism>
<dbReference type="Proteomes" id="UP000486602">
    <property type="component" value="Unassembled WGS sequence"/>
</dbReference>
<dbReference type="AlphaFoldDB" id="A0A7K3WKZ9"/>
<dbReference type="Pfam" id="PF11751">
    <property type="entry name" value="PorP_SprF"/>
    <property type="match status" value="1"/>
</dbReference>
<proteinExistence type="predicted"/>
<feature type="signal peptide" evidence="1">
    <location>
        <begin position="1"/>
        <end position="33"/>
    </location>
</feature>
<reference evidence="2 3" key="1">
    <citation type="submission" date="2020-02" db="EMBL/GenBank/DDBJ databases">
        <title>Out from the shadows clarifying the taxonomy of the family Cryomorphaceae and related taxa by utilizing the GTDB taxonomic framework.</title>
        <authorList>
            <person name="Bowman J.P."/>
        </authorList>
    </citation>
    <scope>NUCLEOTIDE SEQUENCE [LARGE SCALE GENOMIC DNA]</scope>
    <source>
        <strain evidence="2 3">QSSC 1-22</strain>
    </source>
</reference>
<keyword evidence="3" id="KW-1185">Reference proteome</keyword>
<name>A0A7K3WKZ9_9FLAO</name>
<comment type="caution">
    <text evidence="2">The sequence shown here is derived from an EMBL/GenBank/DDBJ whole genome shotgun (WGS) entry which is preliminary data.</text>
</comment>
<protein>
    <submittedName>
        <fullName evidence="2">Type IX secretion system membrane protein PorP/SprF</fullName>
    </submittedName>
</protein>
<gene>
    <name evidence="2" type="ORF">G3O08_01655</name>
</gene>
<sequence length="353" mass="38728">MYTKRNKKRKGVIPKFILGMMLVLPFFSSVSHCQDVQFSLPNQVPLYINPASAGEFDLYRAQLSYRSQWKSVGTPFTTMSGSFDMIIMGDATGKSGKGHLGAGLNFLTDKSGPDGQKVFAVNGSTAYHVQLTSTSTLGGGLNIGYDQRSLSAADGKWASQFNGVQYDPGISSGESFSGDAESNLDLGAGIVYHASIKSKKRGWNLDRKISLGAAAYHLGRINLSESQYLSTELKPRYSLFAALQLPFGEKIAALPQFYFQQQNGSTATLYGFSVKYLVIAGNSFIGDTEPMSIQAGIFMRNSNALTVNAGMDWSKYSLFLAYDFSMGNLKEYNSGRGGYELGLRWRMNERKKR</sequence>
<dbReference type="EMBL" id="JAAGVY010000002">
    <property type="protein sequence ID" value="NEN22208.1"/>
    <property type="molecule type" value="Genomic_DNA"/>
</dbReference>
<accession>A0A7K3WKZ9</accession>
<evidence type="ECO:0000313" key="3">
    <source>
        <dbReference type="Proteomes" id="UP000486602"/>
    </source>
</evidence>